<feature type="signal peptide" evidence="2">
    <location>
        <begin position="1"/>
        <end position="16"/>
    </location>
</feature>
<dbReference type="Proteomes" id="UP000803844">
    <property type="component" value="Unassembled WGS sequence"/>
</dbReference>
<dbReference type="EMBL" id="MU032346">
    <property type="protein sequence ID" value="KAF3767900.1"/>
    <property type="molecule type" value="Genomic_DNA"/>
</dbReference>
<accession>A0A9P5CS89</accession>
<proteinExistence type="predicted"/>
<gene>
    <name evidence="3" type="ORF">M406DRAFT_328951</name>
</gene>
<feature type="region of interest" description="Disordered" evidence="1">
    <location>
        <begin position="19"/>
        <end position="42"/>
    </location>
</feature>
<reference evidence="3" key="1">
    <citation type="journal article" date="2020" name="Phytopathology">
        <title>Genome sequence of the chestnut blight fungus Cryphonectria parasitica EP155: A fundamental resource for an archetypical invasive plant pathogen.</title>
        <authorList>
            <person name="Crouch J.A."/>
            <person name="Dawe A."/>
            <person name="Aerts A."/>
            <person name="Barry K."/>
            <person name="Churchill A.C.L."/>
            <person name="Grimwood J."/>
            <person name="Hillman B."/>
            <person name="Milgroom M.G."/>
            <person name="Pangilinan J."/>
            <person name="Smith M."/>
            <person name="Salamov A."/>
            <person name="Schmutz J."/>
            <person name="Yadav J."/>
            <person name="Grigoriev I.V."/>
            <person name="Nuss D."/>
        </authorList>
    </citation>
    <scope>NUCLEOTIDE SEQUENCE</scope>
    <source>
        <strain evidence="3">EP155</strain>
    </source>
</reference>
<organism evidence="3 4">
    <name type="scientific">Cryphonectria parasitica (strain ATCC 38755 / EP155)</name>
    <dbReference type="NCBI Taxonomy" id="660469"/>
    <lineage>
        <taxon>Eukaryota</taxon>
        <taxon>Fungi</taxon>
        <taxon>Dikarya</taxon>
        <taxon>Ascomycota</taxon>
        <taxon>Pezizomycotina</taxon>
        <taxon>Sordariomycetes</taxon>
        <taxon>Sordariomycetidae</taxon>
        <taxon>Diaporthales</taxon>
        <taxon>Cryphonectriaceae</taxon>
        <taxon>Cryphonectria-Endothia species complex</taxon>
        <taxon>Cryphonectria</taxon>
    </lineage>
</organism>
<keyword evidence="2" id="KW-0732">Signal</keyword>
<protein>
    <submittedName>
        <fullName evidence="3">Uncharacterized protein</fullName>
    </submittedName>
</protein>
<evidence type="ECO:0000313" key="3">
    <source>
        <dbReference type="EMBL" id="KAF3767900.1"/>
    </source>
</evidence>
<evidence type="ECO:0000313" key="4">
    <source>
        <dbReference type="Proteomes" id="UP000803844"/>
    </source>
</evidence>
<name>A0A9P5CS89_CRYP1</name>
<comment type="caution">
    <text evidence="3">The sequence shown here is derived from an EMBL/GenBank/DDBJ whole genome shotgun (WGS) entry which is preliminary data.</text>
</comment>
<dbReference type="RefSeq" id="XP_040778861.1">
    <property type="nucleotide sequence ID" value="XM_040920380.1"/>
</dbReference>
<sequence>MKLSTLILVCAGMALAKKGSGDKTNGGKGTGATSAQSNSTAVNNYNNNSNLTALATNNSSTAITNTTLASSNNFGSNTNVNAGALTGQENGAACISVDALNNVNAADVNLAMVDSVSDIRGAINLQDPLSIAEGIVVLMDGFCLGQTVDLNALLGLGIDDEANIFLELAQLAQLESLGFLNGDGVQSLVESNLLFNGNGNVFNLAGVKREVGTTKAAMEDATARRSKIRRTRIKGRSCNATLNTGWITTD</sequence>
<keyword evidence="4" id="KW-1185">Reference proteome</keyword>
<evidence type="ECO:0000256" key="2">
    <source>
        <dbReference type="SAM" id="SignalP"/>
    </source>
</evidence>
<feature type="chain" id="PRO_5040168435" evidence="2">
    <location>
        <begin position="17"/>
        <end position="250"/>
    </location>
</feature>
<dbReference type="AlphaFoldDB" id="A0A9P5CS89"/>
<dbReference type="GeneID" id="63837509"/>
<evidence type="ECO:0000256" key="1">
    <source>
        <dbReference type="SAM" id="MobiDB-lite"/>
    </source>
</evidence>
<dbReference type="OrthoDB" id="5241647at2759"/>